<feature type="region of interest" description="Disordered" evidence="1">
    <location>
        <begin position="1"/>
        <end position="23"/>
    </location>
</feature>
<evidence type="ECO:0000313" key="2">
    <source>
        <dbReference type="EMBL" id="MBC5753513.1"/>
    </source>
</evidence>
<protein>
    <recommendedName>
        <fullName evidence="4">DNA-binding protein</fullName>
    </recommendedName>
</protein>
<evidence type="ECO:0008006" key="4">
    <source>
        <dbReference type="Google" id="ProtNLM"/>
    </source>
</evidence>
<sequence>MAAANTAKAAETKVTEKAPEVKAEVKTEVKAEAETKIAEKVNEVAEKAAEIAVEKAAETKTAVKAAAKKTAEKVGTAKKTAAAKKAEKAPLIPEIKIQFAGNEADEDEIVNAIKNKYVSEGHRASAIKSLQIYLKPEENAAYYVINQKSMGMVPLF</sequence>
<proteinExistence type="predicted"/>
<evidence type="ECO:0000256" key="1">
    <source>
        <dbReference type="SAM" id="MobiDB-lite"/>
    </source>
</evidence>
<comment type="caution">
    <text evidence="2">The sequence shown here is derived from an EMBL/GenBank/DDBJ whole genome shotgun (WGS) entry which is preliminary data.</text>
</comment>
<feature type="compositionally biased region" description="Basic and acidic residues" evidence="1">
    <location>
        <begin position="10"/>
        <end position="23"/>
    </location>
</feature>
<dbReference type="Proteomes" id="UP000621540">
    <property type="component" value="Unassembled WGS sequence"/>
</dbReference>
<name>A0ABR7I9A3_9FIRM</name>
<dbReference type="Pfam" id="PF20069">
    <property type="entry name" value="DUF6465"/>
    <property type="match status" value="1"/>
</dbReference>
<accession>A0ABR7I9A3</accession>
<evidence type="ECO:0000313" key="3">
    <source>
        <dbReference type="Proteomes" id="UP000621540"/>
    </source>
</evidence>
<gene>
    <name evidence="2" type="ORF">H8Z76_05630</name>
</gene>
<dbReference type="InterPro" id="IPR046313">
    <property type="entry name" value="DUF6465"/>
</dbReference>
<dbReference type="EMBL" id="JACOQH010000003">
    <property type="protein sequence ID" value="MBC5753513.1"/>
    <property type="molecule type" value="Genomic_DNA"/>
</dbReference>
<organism evidence="2 3">
    <name type="scientific">Roseburia yibonii</name>
    <dbReference type="NCBI Taxonomy" id="2763063"/>
    <lineage>
        <taxon>Bacteria</taxon>
        <taxon>Bacillati</taxon>
        <taxon>Bacillota</taxon>
        <taxon>Clostridia</taxon>
        <taxon>Lachnospirales</taxon>
        <taxon>Lachnospiraceae</taxon>
        <taxon>Roseburia</taxon>
    </lineage>
</organism>
<reference evidence="2 3" key="1">
    <citation type="submission" date="2020-08" db="EMBL/GenBank/DDBJ databases">
        <title>Genome public.</title>
        <authorList>
            <person name="Liu C."/>
            <person name="Sun Q."/>
        </authorList>
    </citation>
    <scope>NUCLEOTIDE SEQUENCE [LARGE SCALE GENOMIC DNA]</scope>
    <source>
        <strain evidence="2 3">BX0805</strain>
    </source>
</reference>
<keyword evidence="3" id="KW-1185">Reference proteome</keyword>